<dbReference type="InterPro" id="IPR012337">
    <property type="entry name" value="RNaseH-like_sf"/>
</dbReference>
<dbReference type="PROSITE" id="PS50013">
    <property type="entry name" value="CHROMO_2"/>
    <property type="match status" value="1"/>
</dbReference>
<sequence>MEVVNRTLEMYLKCFTSSNPRLWTKWLSWAEYCYNTSIHSTTGKTPFEVVYGRSLPTLLSYVLGTAKVATVEQELVDRDSMIKELKGKLQQARNRMKQVYDLKHQERKFEVGDWVFLKLHPDKQKSLALRKSFKLAAKYYGPFKVLQRIGAVAYKLELPVSSKIHPVFHVSLLKKQVGVKNLVQHQLPHLDEGGELVPHSEAILDSRVRRKKQEVLIQWQGQFPVEATWEELSKIKQKFLEASLVDKRIV</sequence>
<dbReference type="InterPro" id="IPR016197">
    <property type="entry name" value="Chromo-like_dom_sf"/>
</dbReference>
<evidence type="ECO:0000259" key="1">
    <source>
        <dbReference type="PROSITE" id="PS50013"/>
    </source>
</evidence>
<dbReference type="PANTHER" id="PTHR46148">
    <property type="entry name" value="CHROMO DOMAIN-CONTAINING PROTEIN"/>
    <property type="match status" value="1"/>
</dbReference>
<accession>A0A067KWB4</accession>
<dbReference type="InterPro" id="IPR036397">
    <property type="entry name" value="RNaseH_sf"/>
</dbReference>
<keyword evidence="3" id="KW-1185">Reference proteome</keyword>
<evidence type="ECO:0000313" key="3">
    <source>
        <dbReference type="Proteomes" id="UP000027138"/>
    </source>
</evidence>
<dbReference type="GO" id="GO:0003676">
    <property type="term" value="F:nucleic acid binding"/>
    <property type="evidence" value="ECO:0007669"/>
    <property type="project" value="InterPro"/>
</dbReference>
<dbReference type="STRING" id="180498.A0A067KWB4"/>
<dbReference type="Pfam" id="PF24626">
    <property type="entry name" value="SH3_Tf2-1"/>
    <property type="match status" value="1"/>
</dbReference>
<dbReference type="OrthoDB" id="850077at2759"/>
<dbReference type="Pfam" id="PF00385">
    <property type="entry name" value="Chromo"/>
    <property type="match status" value="1"/>
</dbReference>
<dbReference type="Gene3D" id="2.40.50.40">
    <property type="match status" value="1"/>
</dbReference>
<dbReference type="InterPro" id="IPR023780">
    <property type="entry name" value="Chromo_domain"/>
</dbReference>
<dbReference type="InterPro" id="IPR056924">
    <property type="entry name" value="SH3_Tf2-1"/>
</dbReference>
<dbReference type="SUPFAM" id="SSF54160">
    <property type="entry name" value="Chromo domain-like"/>
    <property type="match status" value="1"/>
</dbReference>
<protein>
    <recommendedName>
        <fullName evidence="1">Chromo domain-containing protein</fullName>
    </recommendedName>
</protein>
<dbReference type="Gene3D" id="3.30.420.10">
    <property type="entry name" value="Ribonuclease H-like superfamily/Ribonuclease H"/>
    <property type="match status" value="1"/>
</dbReference>
<organism evidence="2 3">
    <name type="scientific">Jatropha curcas</name>
    <name type="common">Barbados nut</name>
    <dbReference type="NCBI Taxonomy" id="180498"/>
    <lineage>
        <taxon>Eukaryota</taxon>
        <taxon>Viridiplantae</taxon>
        <taxon>Streptophyta</taxon>
        <taxon>Embryophyta</taxon>
        <taxon>Tracheophyta</taxon>
        <taxon>Spermatophyta</taxon>
        <taxon>Magnoliopsida</taxon>
        <taxon>eudicotyledons</taxon>
        <taxon>Gunneridae</taxon>
        <taxon>Pentapetalae</taxon>
        <taxon>rosids</taxon>
        <taxon>fabids</taxon>
        <taxon>Malpighiales</taxon>
        <taxon>Euphorbiaceae</taxon>
        <taxon>Crotonoideae</taxon>
        <taxon>Jatropheae</taxon>
        <taxon>Jatropha</taxon>
    </lineage>
</organism>
<dbReference type="Proteomes" id="UP000027138">
    <property type="component" value="Unassembled WGS sequence"/>
</dbReference>
<dbReference type="EMBL" id="KK914328">
    <property type="protein sequence ID" value="KDP40452.1"/>
    <property type="molecule type" value="Genomic_DNA"/>
</dbReference>
<dbReference type="AlphaFoldDB" id="A0A067KWB4"/>
<gene>
    <name evidence="2" type="ORF">JCGZ_03952</name>
</gene>
<feature type="domain" description="Chromo" evidence="1">
    <location>
        <begin position="198"/>
        <end position="250"/>
    </location>
</feature>
<name>A0A067KWB4_JATCU</name>
<dbReference type="SUPFAM" id="SSF53098">
    <property type="entry name" value="Ribonuclease H-like"/>
    <property type="match status" value="1"/>
</dbReference>
<dbReference type="InterPro" id="IPR000953">
    <property type="entry name" value="Chromo/chromo_shadow_dom"/>
</dbReference>
<proteinExistence type="predicted"/>
<dbReference type="PANTHER" id="PTHR46148:SF52">
    <property type="entry name" value="OS04G0603800 PROTEIN"/>
    <property type="match status" value="1"/>
</dbReference>
<reference evidence="2 3" key="1">
    <citation type="journal article" date="2014" name="PLoS ONE">
        <title>Global Analysis of Gene Expression Profiles in Physic Nut (Jatropha curcas L.) Seedlings Exposed to Salt Stress.</title>
        <authorList>
            <person name="Zhang L."/>
            <person name="Zhang C."/>
            <person name="Wu P."/>
            <person name="Chen Y."/>
            <person name="Li M."/>
            <person name="Jiang H."/>
            <person name="Wu G."/>
        </authorList>
    </citation>
    <scope>NUCLEOTIDE SEQUENCE [LARGE SCALE GENOMIC DNA]</scope>
    <source>
        <strain evidence="3">cv. GZQX0401</strain>
        <tissue evidence="2">Young leaves</tissue>
    </source>
</reference>
<evidence type="ECO:0000313" key="2">
    <source>
        <dbReference type="EMBL" id="KDP40452.1"/>
    </source>
</evidence>